<evidence type="ECO:0000256" key="1">
    <source>
        <dbReference type="SAM" id="Coils"/>
    </source>
</evidence>
<dbReference type="VEuPathDB" id="TrichDB:TVAGG3_0954290"/>
<keyword evidence="1" id="KW-0175">Coiled coil</keyword>
<feature type="coiled-coil region" evidence="1">
    <location>
        <begin position="310"/>
        <end position="351"/>
    </location>
</feature>
<dbReference type="InParanoid" id="A2FHJ4"/>
<sequence>MSKAAPFALERQVKNIQFRIQQKISIADDEIERFSEVLTQYKSEIVRKEKELERIQGKIDSLTQIKDGEKRRMQVDHQMRLSQMTLNHQLFIQKLREEQENEINRIQDEFGTKLENISNLIDGRLERSYKSVEKEIEMLRNTIDVNAATLSRTNRKKDNLDIETKDHCNTINNGVILQLRSYAQKCNNERANNLLMSRAKLQECVAQIEDMEKEHITALNDRKNALEHIDKQYEKELASLAQQHNHKILMLSGHLTETQKRMQILRKAAHNLEQSNEQQLHETMKEIDMMPSPVQNDQDYEILGEEQKNGEELEKKRSILKMELRKKEELLDEVRNENSKIRKDIAAVSHQVRMGARKAQFGI</sequence>
<dbReference type="KEGG" id="tva:4753374"/>
<organism evidence="2 3">
    <name type="scientific">Trichomonas vaginalis (strain ATCC PRA-98 / G3)</name>
    <dbReference type="NCBI Taxonomy" id="412133"/>
    <lineage>
        <taxon>Eukaryota</taxon>
        <taxon>Metamonada</taxon>
        <taxon>Parabasalia</taxon>
        <taxon>Trichomonadida</taxon>
        <taxon>Trichomonadidae</taxon>
        <taxon>Trichomonas</taxon>
    </lineage>
</organism>
<feature type="coiled-coil region" evidence="1">
    <location>
        <begin position="31"/>
        <end position="65"/>
    </location>
</feature>
<dbReference type="Proteomes" id="UP000001542">
    <property type="component" value="Unassembled WGS sequence"/>
</dbReference>
<accession>A2FHJ4</accession>
<feature type="coiled-coil region" evidence="1">
    <location>
        <begin position="194"/>
        <end position="282"/>
    </location>
</feature>
<dbReference type="VEuPathDB" id="TrichDB:TVAG_047270"/>
<dbReference type="EMBL" id="DS113796">
    <property type="protein sequence ID" value="EAX95629.1"/>
    <property type="molecule type" value="Genomic_DNA"/>
</dbReference>
<dbReference type="OrthoDB" id="10610391at2759"/>
<feature type="coiled-coil region" evidence="1">
    <location>
        <begin position="89"/>
        <end position="116"/>
    </location>
</feature>
<dbReference type="RefSeq" id="XP_001308559.1">
    <property type="nucleotide sequence ID" value="XM_001308558.1"/>
</dbReference>
<dbReference type="AlphaFoldDB" id="A2FHJ4"/>
<keyword evidence="3" id="KW-1185">Reference proteome</keyword>
<gene>
    <name evidence="2" type="ORF">TVAG_047270</name>
</gene>
<dbReference type="SMR" id="A2FHJ4"/>
<protein>
    <submittedName>
        <fullName evidence="2">Uncharacterized protein</fullName>
    </submittedName>
</protein>
<reference evidence="2" key="2">
    <citation type="journal article" date="2007" name="Science">
        <title>Draft genome sequence of the sexually transmitted pathogen Trichomonas vaginalis.</title>
        <authorList>
            <person name="Carlton J.M."/>
            <person name="Hirt R.P."/>
            <person name="Silva J.C."/>
            <person name="Delcher A.L."/>
            <person name="Schatz M."/>
            <person name="Zhao Q."/>
            <person name="Wortman J.R."/>
            <person name="Bidwell S.L."/>
            <person name="Alsmark U.C.M."/>
            <person name="Besteiro S."/>
            <person name="Sicheritz-Ponten T."/>
            <person name="Noel C.J."/>
            <person name="Dacks J.B."/>
            <person name="Foster P.G."/>
            <person name="Simillion C."/>
            <person name="Van de Peer Y."/>
            <person name="Miranda-Saavedra D."/>
            <person name="Barton G.J."/>
            <person name="Westrop G.D."/>
            <person name="Mueller S."/>
            <person name="Dessi D."/>
            <person name="Fiori P.L."/>
            <person name="Ren Q."/>
            <person name="Paulsen I."/>
            <person name="Zhang H."/>
            <person name="Bastida-Corcuera F.D."/>
            <person name="Simoes-Barbosa A."/>
            <person name="Brown M.T."/>
            <person name="Hayes R.D."/>
            <person name="Mukherjee M."/>
            <person name="Okumura C.Y."/>
            <person name="Schneider R."/>
            <person name="Smith A.J."/>
            <person name="Vanacova S."/>
            <person name="Villalvazo M."/>
            <person name="Haas B.J."/>
            <person name="Pertea M."/>
            <person name="Feldblyum T.V."/>
            <person name="Utterback T.R."/>
            <person name="Shu C.L."/>
            <person name="Osoegawa K."/>
            <person name="de Jong P.J."/>
            <person name="Hrdy I."/>
            <person name="Horvathova L."/>
            <person name="Zubacova Z."/>
            <person name="Dolezal P."/>
            <person name="Malik S.B."/>
            <person name="Logsdon J.M. Jr."/>
            <person name="Henze K."/>
            <person name="Gupta A."/>
            <person name="Wang C.C."/>
            <person name="Dunne R.L."/>
            <person name="Upcroft J.A."/>
            <person name="Upcroft P."/>
            <person name="White O."/>
            <person name="Salzberg S.L."/>
            <person name="Tang P."/>
            <person name="Chiu C.-H."/>
            <person name="Lee Y.-S."/>
            <person name="Embley T.M."/>
            <person name="Coombs G.H."/>
            <person name="Mottram J.C."/>
            <person name="Tachezy J."/>
            <person name="Fraser-Liggett C.M."/>
            <person name="Johnson P.J."/>
        </authorList>
    </citation>
    <scope>NUCLEOTIDE SEQUENCE [LARGE SCALE GENOMIC DNA]</scope>
    <source>
        <strain evidence="2">G3</strain>
    </source>
</reference>
<evidence type="ECO:0000313" key="2">
    <source>
        <dbReference type="EMBL" id="EAX95629.1"/>
    </source>
</evidence>
<evidence type="ECO:0000313" key="3">
    <source>
        <dbReference type="Proteomes" id="UP000001542"/>
    </source>
</evidence>
<proteinExistence type="predicted"/>
<name>A2FHJ4_TRIV3</name>
<reference evidence="2" key="1">
    <citation type="submission" date="2006-10" db="EMBL/GenBank/DDBJ databases">
        <authorList>
            <person name="Amadeo P."/>
            <person name="Zhao Q."/>
            <person name="Wortman J."/>
            <person name="Fraser-Liggett C."/>
            <person name="Carlton J."/>
        </authorList>
    </citation>
    <scope>NUCLEOTIDE SEQUENCE</scope>
    <source>
        <strain evidence="2">G3</strain>
    </source>
</reference>